<organism evidence="1 2">
    <name type="scientific">Ambrosia artemisiifolia</name>
    <name type="common">Common ragweed</name>
    <dbReference type="NCBI Taxonomy" id="4212"/>
    <lineage>
        <taxon>Eukaryota</taxon>
        <taxon>Viridiplantae</taxon>
        <taxon>Streptophyta</taxon>
        <taxon>Embryophyta</taxon>
        <taxon>Tracheophyta</taxon>
        <taxon>Spermatophyta</taxon>
        <taxon>Magnoliopsida</taxon>
        <taxon>eudicotyledons</taxon>
        <taxon>Gunneridae</taxon>
        <taxon>Pentapetalae</taxon>
        <taxon>asterids</taxon>
        <taxon>campanulids</taxon>
        <taxon>Asterales</taxon>
        <taxon>Asteraceae</taxon>
        <taxon>Asteroideae</taxon>
        <taxon>Heliantheae alliance</taxon>
        <taxon>Heliantheae</taxon>
        <taxon>Ambrosia</taxon>
    </lineage>
</organism>
<dbReference type="AlphaFoldDB" id="A0AAD5CQT7"/>
<protein>
    <submittedName>
        <fullName evidence="1">Uncharacterized protein</fullName>
    </submittedName>
</protein>
<sequence>MLPSYKTRVCPSTSFNRSPITNHRSMGLGLADPILHDHEPSHNTYLPQSTIYNRSFTRFLKPFLTPTEDTQQIQPACNDNVKVALERIKNCQSYCGCNLHNSIARWDTRFRSGVKAVLLQPFSPIVVAADDSECI</sequence>
<comment type="caution">
    <text evidence="1">The sequence shown here is derived from an EMBL/GenBank/DDBJ whole genome shotgun (WGS) entry which is preliminary data.</text>
</comment>
<accession>A0AAD5CQT7</accession>
<evidence type="ECO:0000313" key="2">
    <source>
        <dbReference type="Proteomes" id="UP001206925"/>
    </source>
</evidence>
<dbReference type="EMBL" id="JAMZMK010007362">
    <property type="protein sequence ID" value="KAI7745099.1"/>
    <property type="molecule type" value="Genomic_DNA"/>
</dbReference>
<gene>
    <name evidence="1" type="ORF">M8C21_017799</name>
</gene>
<evidence type="ECO:0000313" key="1">
    <source>
        <dbReference type="EMBL" id="KAI7745099.1"/>
    </source>
</evidence>
<keyword evidence="2" id="KW-1185">Reference proteome</keyword>
<reference evidence="1" key="1">
    <citation type="submission" date="2022-06" db="EMBL/GenBank/DDBJ databases">
        <title>Uncovering the hologenomic basis of an extraordinary plant invasion.</title>
        <authorList>
            <person name="Bieker V.C."/>
            <person name="Martin M.D."/>
            <person name="Gilbert T."/>
            <person name="Hodgins K."/>
            <person name="Battlay P."/>
            <person name="Petersen B."/>
            <person name="Wilson J."/>
        </authorList>
    </citation>
    <scope>NUCLEOTIDE SEQUENCE</scope>
    <source>
        <strain evidence="1">AA19_3_7</strain>
        <tissue evidence="1">Leaf</tissue>
    </source>
</reference>
<dbReference type="Proteomes" id="UP001206925">
    <property type="component" value="Unassembled WGS sequence"/>
</dbReference>
<name>A0AAD5CQT7_AMBAR</name>
<feature type="non-terminal residue" evidence="1">
    <location>
        <position position="1"/>
    </location>
</feature>
<proteinExistence type="predicted"/>